<keyword evidence="2" id="KW-0067">ATP-binding</keyword>
<evidence type="ECO:0000256" key="1">
    <source>
        <dbReference type="ARBA" id="ARBA00022741"/>
    </source>
</evidence>
<dbReference type="Proteomes" id="UP001061361">
    <property type="component" value="Chromosome"/>
</dbReference>
<feature type="domain" description="Methyltransferase" evidence="4">
    <location>
        <begin position="262"/>
        <end position="350"/>
    </location>
</feature>
<sequence length="404" mass="45577">MKDEQTTTRTAEIPNPPRSGKVYEFSPKIIIVAGPPAAGKSYVMDKLADEHGYLRLQLDGINPAIAKQYGGDIEAVRDPKTYADYTKAFARFLRANRYGNIVLEGCRVSHPHIFQAFMQVVNDLYSPFTIVQCFYLNPPRQVRMDRFLLRKIRNAKKNIKGGQGALEAVRKNRFCETLEPILPGFAEVADGEPILQWAEENRNAVHPGVPEADRDVFKAIAEAESFNPFYQTIEYRGRILVPGFTQSPLAWENILKLGVDFAGKTLCDYGCMHGYYTFKAEERGATGVGLDVDQGAVDLANYLASVKGAGCHFMIYDITTPLRQKYDIIMALNVLHRTGRFELTTQIMFEHCNECILEVGESQLPFIIAEGTRQGFKLRRNIPSHRHQSCIGPRRVLHMARKEA</sequence>
<keyword evidence="1" id="KW-0547">Nucleotide-binding</keyword>
<dbReference type="InterPro" id="IPR027417">
    <property type="entry name" value="P-loop_NTPase"/>
</dbReference>
<dbReference type="InterPro" id="IPR010488">
    <property type="entry name" value="Zeta_toxin_domain"/>
</dbReference>
<evidence type="ECO:0008006" key="7">
    <source>
        <dbReference type="Google" id="ProtNLM"/>
    </source>
</evidence>
<evidence type="ECO:0000256" key="2">
    <source>
        <dbReference type="ARBA" id="ARBA00022840"/>
    </source>
</evidence>
<name>A0ABM8AUG7_9BACT</name>
<protein>
    <recommendedName>
        <fullName evidence="7">Methyltransferase domain-containing protein</fullName>
    </recommendedName>
</protein>
<reference evidence="5" key="1">
    <citation type="submission" date="2022-08" db="EMBL/GenBank/DDBJ databases">
        <title>Genome Sequence of the sulphate-reducing bacterium, Pseudodesulfovibrio portus JCM14722.</title>
        <authorList>
            <person name="Kondo R."/>
            <person name="Kataoka T."/>
        </authorList>
    </citation>
    <scope>NUCLEOTIDE SEQUENCE</scope>
    <source>
        <strain evidence="5">JCM 14722</strain>
    </source>
</reference>
<dbReference type="InterPro" id="IPR029063">
    <property type="entry name" value="SAM-dependent_MTases_sf"/>
</dbReference>
<organism evidence="5 6">
    <name type="scientific">Pseudodesulfovibrio portus</name>
    <dbReference type="NCBI Taxonomy" id="231439"/>
    <lineage>
        <taxon>Bacteria</taxon>
        <taxon>Pseudomonadati</taxon>
        <taxon>Thermodesulfobacteriota</taxon>
        <taxon>Desulfovibrionia</taxon>
        <taxon>Desulfovibrionales</taxon>
        <taxon>Desulfovibrionaceae</taxon>
    </lineage>
</organism>
<dbReference type="Pfam" id="PF13847">
    <property type="entry name" value="Methyltransf_31"/>
    <property type="match status" value="1"/>
</dbReference>
<dbReference type="Gene3D" id="3.40.50.150">
    <property type="entry name" value="Vaccinia Virus protein VP39"/>
    <property type="match status" value="1"/>
</dbReference>
<gene>
    <name evidence="5" type="ORF">JCM14722_24890</name>
</gene>
<proteinExistence type="predicted"/>
<dbReference type="SUPFAM" id="SSF53335">
    <property type="entry name" value="S-adenosyl-L-methionine-dependent methyltransferases"/>
    <property type="match status" value="1"/>
</dbReference>
<dbReference type="SUPFAM" id="SSF52540">
    <property type="entry name" value="P-loop containing nucleoside triphosphate hydrolases"/>
    <property type="match status" value="1"/>
</dbReference>
<accession>A0ABM8AUG7</accession>
<evidence type="ECO:0000259" key="4">
    <source>
        <dbReference type="Pfam" id="PF13847"/>
    </source>
</evidence>
<feature type="domain" description="Zeta toxin" evidence="3">
    <location>
        <begin position="26"/>
        <end position="95"/>
    </location>
</feature>
<dbReference type="InterPro" id="IPR025714">
    <property type="entry name" value="Methyltranfer_dom"/>
</dbReference>
<dbReference type="Gene3D" id="3.40.50.300">
    <property type="entry name" value="P-loop containing nucleotide triphosphate hydrolases"/>
    <property type="match status" value="1"/>
</dbReference>
<evidence type="ECO:0000259" key="3">
    <source>
        <dbReference type="Pfam" id="PF06414"/>
    </source>
</evidence>
<dbReference type="RefSeq" id="WP_264981839.1">
    <property type="nucleotide sequence ID" value="NZ_AP026708.1"/>
</dbReference>
<evidence type="ECO:0000313" key="5">
    <source>
        <dbReference type="EMBL" id="BDQ34947.1"/>
    </source>
</evidence>
<evidence type="ECO:0000313" key="6">
    <source>
        <dbReference type="Proteomes" id="UP001061361"/>
    </source>
</evidence>
<dbReference type="EMBL" id="AP026708">
    <property type="protein sequence ID" value="BDQ34947.1"/>
    <property type="molecule type" value="Genomic_DNA"/>
</dbReference>
<keyword evidence="6" id="KW-1185">Reference proteome</keyword>
<dbReference type="Pfam" id="PF06414">
    <property type="entry name" value="Zeta_toxin"/>
    <property type="match status" value="1"/>
</dbReference>